<keyword evidence="8" id="KW-0539">Nucleus</keyword>
<keyword evidence="4" id="KW-0509">mRNA transport</keyword>
<dbReference type="GO" id="GO:0051028">
    <property type="term" value="P:mRNA transport"/>
    <property type="evidence" value="ECO:0007669"/>
    <property type="project" value="UniProtKB-KW"/>
</dbReference>
<dbReference type="PANTHER" id="PTHR12084:SF0">
    <property type="entry name" value="NUCLEAR PORE GLYCOPROTEIN P62"/>
    <property type="match status" value="1"/>
</dbReference>
<dbReference type="Proteomes" id="UP001620645">
    <property type="component" value="Unassembled WGS sequence"/>
</dbReference>
<evidence type="ECO:0000256" key="4">
    <source>
        <dbReference type="ARBA" id="ARBA00022816"/>
    </source>
</evidence>
<proteinExistence type="inferred from homology"/>
<comment type="similarity">
    <text evidence="2">Belongs to the nucleoporin NSP1/NUP62 family.</text>
</comment>
<evidence type="ECO:0000256" key="5">
    <source>
        <dbReference type="ARBA" id="ARBA00022927"/>
    </source>
</evidence>
<evidence type="ECO:0000256" key="8">
    <source>
        <dbReference type="ARBA" id="ARBA00023242"/>
    </source>
</evidence>
<dbReference type="Pfam" id="PF05064">
    <property type="entry name" value="Nsp1_C"/>
    <property type="match status" value="1"/>
</dbReference>
<evidence type="ECO:0000259" key="10">
    <source>
        <dbReference type="Pfam" id="PF05064"/>
    </source>
</evidence>
<feature type="domain" description="Nucleoporin NSP1-like C-terminal" evidence="10">
    <location>
        <begin position="283"/>
        <end position="374"/>
    </location>
</feature>
<dbReference type="PANTHER" id="PTHR12084">
    <property type="entry name" value="NUCLEAR PORE GLYCOPROTEIN P62-RELATED"/>
    <property type="match status" value="1"/>
</dbReference>
<evidence type="ECO:0000256" key="9">
    <source>
        <dbReference type="SAM" id="Coils"/>
    </source>
</evidence>
<dbReference type="GO" id="GO:0015031">
    <property type="term" value="P:protein transport"/>
    <property type="evidence" value="ECO:0007669"/>
    <property type="project" value="UniProtKB-KW"/>
</dbReference>
<feature type="coiled-coil region" evidence="9">
    <location>
        <begin position="325"/>
        <end position="359"/>
    </location>
</feature>
<dbReference type="InterPro" id="IPR007758">
    <property type="entry name" value="Nucleoporin_NSP1_C"/>
</dbReference>
<keyword evidence="5" id="KW-0653">Protein transport</keyword>
<dbReference type="EMBL" id="JBICCN010000338">
    <property type="protein sequence ID" value="KAL3076306.1"/>
    <property type="molecule type" value="Genomic_DNA"/>
</dbReference>
<keyword evidence="7" id="KW-0906">Nuclear pore complex</keyword>
<comment type="subcellular location">
    <subcellularLocation>
        <location evidence="1">Nucleus</location>
        <location evidence="1">Nuclear pore complex</location>
    </subcellularLocation>
</comment>
<organism evidence="11 12">
    <name type="scientific">Heterodera schachtii</name>
    <name type="common">Sugarbeet cyst nematode worm</name>
    <name type="synonym">Tylenchus schachtii</name>
    <dbReference type="NCBI Taxonomy" id="97005"/>
    <lineage>
        <taxon>Eukaryota</taxon>
        <taxon>Metazoa</taxon>
        <taxon>Ecdysozoa</taxon>
        <taxon>Nematoda</taxon>
        <taxon>Chromadorea</taxon>
        <taxon>Rhabditida</taxon>
        <taxon>Tylenchina</taxon>
        <taxon>Tylenchomorpha</taxon>
        <taxon>Tylenchoidea</taxon>
        <taxon>Heteroderidae</taxon>
        <taxon>Heteroderinae</taxon>
        <taxon>Heterodera</taxon>
    </lineage>
</organism>
<accession>A0ABD2IAY9</accession>
<reference evidence="11 12" key="1">
    <citation type="submission" date="2024-10" db="EMBL/GenBank/DDBJ databases">
        <authorList>
            <person name="Kim D."/>
        </authorList>
    </citation>
    <scope>NUCLEOTIDE SEQUENCE [LARGE SCALE GENOMIC DNA]</scope>
    <source>
        <strain evidence="11">Taebaek</strain>
    </source>
</reference>
<keyword evidence="9" id="KW-0175">Coiled coil</keyword>
<dbReference type="AlphaFoldDB" id="A0ABD2IAY9"/>
<dbReference type="Gene3D" id="1.20.5.170">
    <property type="match status" value="1"/>
</dbReference>
<evidence type="ECO:0000256" key="7">
    <source>
        <dbReference type="ARBA" id="ARBA00023132"/>
    </source>
</evidence>
<keyword evidence="3" id="KW-0813">Transport</keyword>
<gene>
    <name evidence="11" type="ORF">niasHS_013577</name>
</gene>
<evidence type="ECO:0000256" key="6">
    <source>
        <dbReference type="ARBA" id="ARBA00023010"/>
    </source>
</evidence>
<evidence type="ECO:0000256" key="1">
    <source>
        <dbReference type="ARBA" id="ARBA00004567"/>
    </source>
</evidence>
<evidence type="ECO:0000313" key="11">
    <source>
        <dbReference type="EMBL" id="KAL3076306.1"/>
    </source>
</evidence>
<sequence>MNYAFSIWYSYHCRFDFIVWATANDHHYHYGLVVWGAVSYHNLCSPFWFAFFHCRFDFVVWPTANDHHYHYGLVVWGAVSYHNLCSPFWFAFFHCRFDFVVWPTANDHHYHYGLVVWGAVSYHNLCSPFWFAFFHCRFDFVVWPTANDHHYHYGLVVWGAVSYHNLCSPFWFAFFHCRFDFVVWPTANDHHYHYGLVVWGAVSYHNLCSPWVYILHLPSSTAVSTSLFGPPPMTTTTTTASLFGPPPMTTTTTTASLFGAPSAITTSAPLFGLPSSTATFSAAAAPRMNFKDLQQTLLKLRVDFERQEKYFMGELDDLNAFDIVLRRAQDKVFSLGQDIDELEQERERFVCELDILSQQQTELDALITQMEKTMGLSPLDQQQLSGQPSVVIRDMANATPADLQRQNILQLQMTVNAQMKQLDDELGDLCEQITDLQRLSGDSLSGDDLKEHEHHRSMLDQIHQILRSQLDTLVWVDKQSAILMDRVNRATSDVLTLR</sequence>
<evidence type="ECO:0000256" key="2">
    <source>
        <dbReference type="ARBA" id="ARBA00005911"/>
    </source>
</evidence>
<name>A0ABD2IAY9_HETSC</name>
<dbReference type="InterPro" id="IPR026010">
    <property type="entry name" value="NSP1/NUP62"/>
</dbReference>
<protein>
    <recommendedName>
        <fullName evidence="10">Nucleoporin NSP1-like C-terminal domain-containing protein</fullName>
    </recommendedName>
</protein>
<comment type="caution">
    <text evidence="11">The sequence shown here is derived from an EMBL/GenBank/DDBJ whole genome shotgun (WGS) entry which is preliminary data.</text>
</comment>
<evidence type="ECO:0000256" key="3">
    <source>
        <dbReference type="ARBA" id="ARBA00022448"/>
    </source>
</evidence>
<evidence type="ECO:0000313" key="12">
    <source>
        <dbReference type="Proteomes" id="UP001620645"/>
    </source>
</evidence>
<keyword evidence="6" id="KW-0811">Translocation</keyword>
<dbReference type="GO" id="GO:0005643">
    <property type="term" value="C:nuclear pore"/>
    <property type="evidence" value="ECO:0007669"/>
    <property type="project" value="UniProtKB-SubCell"/>
</dbReference>
<keyword evidence="12" id="KW-1185">Reference proteome</keyword>